<dbReference type="PROSITE" id="PS50855">
    <property type="entry name" value="COX1"/>
    <property type="match status" value="1"/>
</dbReference>
<sequence length="534" mass="59340">MSDTKLEGWNKFYYFFIGIKRWVFSTNHKDIGMMYIIIGMWSSMMGAGLSMLIRLELSQPGSFLGDDQLYNGVVTIHAFVMIFFMVMPLMIGGFGNYLVPMMLAGPDMSFPRLNNMSLWLLPASMAMMIISSWIEGGAGTGWTIYPPLSSMMFHSGPSVDYMIFSLHLAGASSLVGALNFTTTIINFKKKGVSWQTLTLFTWSVYITAFLLIGAMPVLGGAITMLITDRHLSTCFYDPSGGGDPILFQHLFWFFGHPEVYILILPGFGMISHVIAGSSGKRHSYGPVAMIYSMITIGVLGFIVWGHHMFTVGMNVDTRAYFSGVTMVIAVPTGIKVFSWLSTMFGGNVRMSPAMMWAIGFVFLFTLGGLTGIVLSSASLDILLHDTYYTVAHFHYVLSMGAVFALFSAFNYWFPLMTGVGLNPMWSKAHFVSMFVSVNLTFFPQHFLGLGGMPRRYSDFMDGHMTWNMVSSYGSFMSVVATGFFLFMVWEALASQRGVIGCGYSSSNVEWIEEMFPVGQHGRSQNGYVVSKIKI</sequence>
<protein>
    <recommendedName>
        <fullName evidence="5 9">Cytochrome c oxidase subunit 1</fullName>
        <ecNumber evidence="9">7.1.1.9</ecNumber>
    </recommendedName>
</protein>
<evidence type="ECO:0000256" key="2">
    <source>
        <dbReference type="ARBA" id="ARBA00004141"/>
    </source>
</evidence>
<dbReference type="InterPro" id="IPR033944">
    <property type="entry name" value="Cyt_c_oxase_su1_dom"/>
</dbReference>
<feature type="transmembrane region" description="Helical" evidence="10">
    <location>
        <begin position="288"/>
        <end position="307"/>
    </location>
</feature>
<keyword evidence="9" id="KW-0679">Respiratory chain</keyword>
<keyword evidence="9" id="KW-0249">Electron transport</keyword>
<comment type="cofactor">
    <cofactor evidence="1">
        <name>heme</name>
        <dbReference type="ChEBI" id="CHEBI:30413"/>
    </cofactor>
</comment>
<comment type="similarity">
    <text evidence="4 9">Belongs to the heme-copper respiratory oxidase family.</text>
</comment>
<dbReference type="InterPro" id="IPR023615">
    <property type="entry name" value="Cyt_c_Oxase_su1_BS"/>
</dbReference>
<organism evidence="12">
    <name type="scientific">Tropidomya abbreviata</name>
    <dbReference type="NCBI Taxonomy" id="102404"/>
    <lineage>
        <taxon>Eukaryota</taxon>
        <taxon>Metazoa</taxon>
        <taxon>Spiralia</taxon>
        <taxon>Lophotrochozoa</taxon>
        <taxon>Mollusca</taxon>
        <taxon>Bivalvia</taxon>
        <taxon>Autobranchia</taxon>
        <taxon>Heteroconchia</taxon>
        <taxon>Euheterodonta</taxon>
        <taxon>Anomalodesmata</taxon>
        <taxon>Poromyoidea</taxon>
        <taxon>Poromyidae</taxon>
        <taxon>Tropidomya</taxon>
    </lineage>
</organism>
<reference evidence="12" key="1">
    <citation type="journal article" date="2017" name="Mol. Phylogenet. Evol.">
        <title>Curious bivalves: Systematic utility and unusual properties of anomalodesmatan mitochondrial genomes.</title>
        <authorList>
            <person name="Williams S.T."/>
            <person name="Foster P.G."/>
            <person name="Hughes C."/>
            <person name="Harper E.M."/>
            <person name="Taylor J.D."/>
            <person name="Littlewood D.T."/>
            <person name="Dyal P."/>
            <person name="Hopkins K.P."/>
            <person name="Briscoe A.G."/>
        </authorList>
    </citation>
    <scope>NUCLEOTIDE SEQUENCE</scope>
</reference>
<comment type="function">
    <text evidence="9">Component of the cytochrome c oxidase, the last enzyme in the mitochondrial electron transport chain which drives oxidative phosphorylation. The respiratory chain contains 3 multisubunit complexes succinate dehydrogenase (complex II, CII), ubiquinol-cytochrome c oxidoreductase (cytochrome b-c1 complex, complex III, CIII) and cytochrome c oxidase (complex IV, CIV), that cooperate to transfer electrons derived from NADH and succinate to molecular oxygen, creating an electrochemical gradient over the inner membrane that drives transmembrane transport and the ATP synthase. Cytochrome c oxidase is the component of the respiratory chain that catalyzes the reduction of oxygen to water. Electrons originating from reduced cytochrome c in the intermembrane space (IMS) are transferred via the dinuclear copper A center (CU(A)) of subunit 2 and heme A of subunit 1 to the active site in subunit 1, a binuclear center (BNC) formed by heme A3 and copper B (CU(B)). The BNC reduces molecular oxygen to 2 water molecules using 4 electrons from cytochrome c in the IMS and 4 protons from the mitochondrial matrix.</text>
</comment>
<evidence type="ECO:0000256" key="1">
    <source>
        <dbReference type="ARBA" id="ARBA00001971"/>
    </source>
</evidence>
<dbReference type="UniPathway" id="UPA00705"/>
<dbReference type="CTD" id="4512"/>
<feature type="transmembrane region" description="Helical" evidence="10">
    <location>
        <begin position="31"/>
        <end position="53"/>
    </location>
</feature>
<keyword evidence="9" id="KW-0999">Mitochondrion inner membrane</keyword>
<feature type="transmembrane region" description="Helical" evidence="10">
    <location>
        <begin position="164"/>
        <end position="187"/>
    </location>
</feature>
<evidence type="ECO:0000256" key="6">
    <source>
        <dbReference type="ARBA" id="ARBA00022692"/>
    </source>
</evidence>
<evidence type="ECO:0000256" key="9">
    <source>
        <dbReference type="RuleBase" id="RU000369"/>
    </source>
</evidence>
<dbReference type="GO" id="GO:0046872">
    <property type="term" value="F:metal ion binding"/>
    <property type="evidence" value="ECO:0007669"/>
    <property type="project" value="UniProtKB-KW"/>
</dbReference>
<dbReference type="GO" id="GO:0045277">
    <property type="term" value="C:respiratory chain complex IV"/>
    <property type="evidence" value="ECO:0007669"/>
    <property type="project" value="InterPro"/>
</dbReference>
<dbReference type="GO" id="GO:0005743">
    <property type="term" value="C:mitochondrial inner membrane"/>
    <property type="evidence" value="ECO:0007669"/>
    <property type="project" value="UniProtKB-SubCell"/>
</dbReference>
<keyword evidence="7 10" id="KW-1133">Transmembrane helix</keyword>
<keyword evidence="9" id="KW-0408">Iron</keyword>
<dbReference type="GO" id="GO:0020037">
    <property type="term" value="F:heme binding"/>
    <property type="evidence" value="ECO:0007669"/>
    <property type="project" value="InterPro"/>
</dbReference>
<dbReference type="RefSeq" id="YP_009353869.1">
    <property type="nucleotide sequence ID" value="NC_034304.1"/>
</dbReference>
<keyword evidence="9" id="KW-0479">Metal-binding</keyword>
<feature type="transmembrane region" description="Helical" evidence="10">
    <location>
        <begin position="319"/>
        <end position="341"/>
    </location>
</feature>
<evidence type="ECO:0000256" key="8">
    <source>
        <dbReference type="ARBA" id="ARBA00023136"/>
    </source>
</evidence>
<feature type="domain" description="Cytochrome oxidase subunit I profile" evidence="11">
    <location>
        <begin position="16"/>
        <end position="533"/>
    </location>
</feature>
<keyword evidence="9" id="KW-0186">Copper</keyword>
<dbReference type="GO" id="GO:0006123">
    <property type="term" value="P:mitochondrial electron transport, cytochrome c to oxygen"/>
    <property type="evidence" value="ECO:0007669"/>
    <property type="project" value="TreeGrafter"/>
</dbReference>
<keyword evidence="9" id="KW-0349">Heme</keyword>
<dbReference type="GO" id="GO:0015990">
    <property type="term" value="P:electron transport coupled proton transport"/>
    <property type="evidence" value="ECO:0007669"/>
    <property type="project" value="TreeGrafter"/>
</dbReference>
<dbReference type="PRINTS" id="PR01165">
    <property type="entry name" value="CYCOXIDASEI"/>
</dbReference>
<keyword evidence="6 9" id="KW-0812">Transmembrane</keyword>
<feature type="transmembrane region" description="Helical" evidence="10">
    <location>
        <begin position="425"/>
        <end position="446"/>
    </location>
</feature>
<feature type="transmembrane region" description="Helical" evidence="10">
    <location>
        <begin position="73"/>
        <end position="99"/>
    </location>
</feature>
<dbReference type="GO" id="GO:0004129">
    <property type="term" value="F:cytochrome-c oxidase activity"/>
    <property type="evidence" value="ECO:0007669"/>
    <property type="project" value="UniProtKB-EC"/>
</dbReference>
<dbReference type="InterPro" id="IPR023616">
    <property type="entry name" value="Cyt_c_oxase-like_su1_dom"/>
</dbReference>
<evidence type="ECO:0000259" key="11">
    <source>
        <dbReference type="PROSITE" id="PS50855"/>
    </source>
</evidence>
<name>A0A1U9XPJ0_9BIVA</name>
<feature type="transmembrane region" description="Helical" evidence="10">
    <location>
        <begin position="353"/>
        <end position="373"/>
    </location>
</feature>
<feature type="transmembrane region" description="Helical" evidence="10">
    <location>
        <begin position="199"/>
        <end position="226"/>
    </location>
</feature>
<feature type="transmembrane region" description="Helical" evidence="10">
    <location>
        <begin position="119"/>
        <end position="144"/>
    </location>
</feature>
<dbReference type="InterPro" id="IPR000883">
    <property type="entry name" value="Cyt_C_Oxase_1"/>
</dbReference>
<dbReference type="InterPro" id="IPR036927">
    <property type="entry name" value="Cyt_c_oxase-like_su1_sf"/>
</dbReference>
<evidence type="ECO:0000256" key="3">
    <source>
        <dbReference type="ARBA" id="ARBA00004673"/>
    </source>
</evidence>
<comment type="catalytic activity">
    <reaction evidence="9">
        <text>4 Fe(II)-[cytochrome c] + O2 + 8 H(+)(in) = 4 Fe(III)-[cytochrome c] + 2 H2O + 4 H(+)(out)</text>
        <dbReference type="Rhea" id="RHEA:11436"/>
        <dbReference type="Rhea" id="RHEA-COMP:10350"/>
        <dbReference type="Rhea" id="RHEA-COMP:14399"/>
        <dbReference type="ChEBI" id="CHEBI:15377"/>
        <dbReference type="ChEBI" id="CHEBI:15378"/>
        <dbReference type="ChEBI" id="CHEBI:15379"/>
        <dbReference type="ChEBI" id="CHEBI:29033"/>
        <dbReference type="ChEBI" id="CHEBI:29034"/>
        <dbReference type="EC" id="7.1.1.9"/>
    </reaction>
</comment>
<dbReference type="EMBL" id="KX815962">
    <property type="protein sequence ID" value="AQZ26171.1"/>
    <property type="molecule type" value="Genomic_DNA"/>
</dbReference>
<keyword evidence="8 9" id="KW-0472">Membrane</keyword>
<evidence type="ECO:0000256" key="7">
    <source>
        <dbReference type="ARBA" id="ARBA00022989"/>
    </source>
</evidence>
<evidence type="ECO:0000313" key="12">
    <source>
        <dbReference type="EMBL" id="AQZ26171.1"/>
    </source>
</evidence>
<evidence type="ECO:0000256" key="5">
    <source>
        <dbReference type="ARBA" id="ARBA00015947"/>
    </source>
</evidence>
<dbReference type="AlphaFoldDB" id="A0A1U9XPJ0"/>
<evidence type="ECO:0000256" key="4">
    <source>
        <dbReference type="ARBA" id="ARBA00009578"/>
    </source>
</evidence>
<dbReference type="PROSITE" id="PS00077">
    <property type="entry name" value="COX1_CUB"/>
    <property type="match status" value="1"/>
</dbReference>
<comment type="subcellular location">
    <subcellularLocation>
        <location evidence="2">Membrane</location>
        <topology evidence="2">Multi-pass membrane protein</topology>
    </subcellularLocation>
    <subcellularLocation>
        <location evidence="9">Mitochondrion inner membrane</location>
        <topology evidence="9">Multi-pass membrane protein</topology>
    </subcellularLocation>
</comment>
<dbReference type="Gene3D" id="1.20.210.10">
    <property type="entry name" value="Cytochrome c oxidase-like, subunit I domain"/>
    <property type="match status" value="1"/>
</dbReference>
<feature type="transmembrane region" description="Helical" evidence="10">
    <location>
        <begin position="466"/>
        <end position="489"/>
    </location>
</feature>
<dbReference type="PANTHER" id="PTHR10422:SF18">
    <property type="entry name" value="CYTOCHROME C OXIDASE SUBUNIT 1"/>
    <property type="match status" value="1"/>
</dbReference>
<feature type="transmembrane region" description="Helical" evidence="10">
    <location>
        <begin position="259"/>
        <end position="276"/>
    </location>
</feature>
<keyword evidence="9 12" id="KW-0496">Mitochondrion</keyword>
<comment type="pathway">
    <text evidence="3 9">Energy metabolism; oxidative phosphorylation.</text>
</comment>
<dbReference type="PANTHER" id="PTHR10422">
    <property type="entry name" value="CYTOCHROME C OXIDASE SUBUNIT 1"/>
    <property type="match status" value="1"/>
</dbReference>
<keyword evidence="9" id="KW-0813">Transport</keyword>
<feature type="transmembrane region" description="Helical" evidence="10">
    <location>
        <begin position="393"/>
        <end position="413"/>
    </location>
</feature>
<gene>
    <name evidence="12" type="primary">COX1</name>
</gene>
<evidence type="ECO:0000256" key="10">
    <source>
        <dbReference type="SAM" id="Phobius"/>
    </source>
</evidence>
<proteinExistence type="inferred from homology"/>
<accession>A0A1U9XPJ0</accession>
<dbReference type="GeneID" id="32229781"/>
<dbReference type="Pfam" id="PF00115">
    <property type="entry name" value="COX1"/>
    <property type="match status" value="1"/>
</dbReference>
<geneLocation type="mitochondrion" evidence="12"/>
<dbReference type="EC" id="7.1.1.9" evidence="9"/>
<dbReference type="CDD" id="cd01663">
    <property type="entry name" value="Cyt_c_Oxidase_I"/>
    <property type="match status" value="1"/>
</dbReference>
<dbReference type="SUPFAM" id="SSF81442">
    <property type="entry name" value="Cytochrome c oxidase subunit I-like"/>
    <property type="match status" value="1"/>
</dbReference>